<comment type="caution">
    <text evidence="1">The sequence shown here is derived from an EMBL/GenBank/DDBJ whole genome shotgun (WGS) entry which is preliminary data.</text>
</comment>
<dbReference type="Proteomes" id="UP000821845">
    <property type="component" value="Chromosome 2"/>
</dbReference>
<evidence type="ECO:0000313" key="1">
    <source>
        <dbReference type="EMBL" id="KAH6938876.1"/>
    </source>
</evidence>
<reference evidence="1" key="1">
    <citation type="submission" date="2020-05" db="EMBL/GenBank/DDBJ databases">
        <title>Large-scale comparative analyses of tick genomes elucidate their genetic diversity and vector capacities.</title>
        <authorList>
            <person name="Jia N."/>
            <person name="Wang J."/>
            <person name="Shi W."/>
            <person name="Du L."/>
            <person name="Sun Y."/>
            <person name="Zhan W."/>
            <person name="Jiang J."/>
            <person name="Wang Q."/>
            <person name="Zhang B."/>
            <person name="Ji P."/>
            <person name="Sakyi L.B."/>
            <person name="Cui X."/>
            <person name="Yuan T."/>
            <person name="Jiang B."/>
            <person name="Yang W."/>
            <person name="Lam T.T.-Y."/>
            <person name="Chang Q."/>
            <person name="Ding S."/>
            <person name="Wang X."/>
            <person name="Zhu J."/>
            <person name="Ruan X."/>
            <person name="Zhao L."/>
            <person name="Wei J."/>
            <person name="Que T."/>
            <person name="Du C."/>
            <person name="Cheng J."/>
            <person name="Dai P."/>
            <person name="Han X."/>
            <person name="Huang E."/>
            <person name="Gao Y."/>
            <person name="Liu J."/>
            <person name="Shao H."/>
            <person name="Ye R."/>
            <person name="Li L."/>
            <person name="Wei W."/>
            <person name="Wang X."/>
            <person name="Wang C."/>
            <person name="Yang T."/>
            <person name="Huo Q."/>
            <person name="Li W."/>
            <person name="Guo W."/>
            <person name="Chen H."/>
            <person name="Zhou L."/>
            <person name="Ni X."/>
            <person name="Tian J."/>
            <person name="Zhou Y."/>
            <person name="Sheng Y."/>
            <person name="Liu T."/>
            <person name="Pan Y."/>
            <person name="Xia L."/>
            <person name="Li J."/>
            <person name="Zhao F."/>
            <person name="Cao W."/>
        </authorList>
    </citation>
    <scope>NUCLEOTIDE SEQUENCE</scope>
    <source>
        <strain evidence="1">Hyas-2018</strain>
    </source>
</reference>
<sequence>MLGEPSPSGTHSTRAQSPQRPSILRTGCPPSRDESFPPLGQPPQHERASRSRSRTCNRSRSRSKSRSTSHHFVSSSYQGPSTSVAFPPGLAQGSSQCSSGPTKVAWGKGLPCSLKSSPQDPSPDTQWNCRGYRKKRSHLQQPVKKLRNDQQASTESVPDVIALQETSAEATLHGYTAYQQLGPQLSPCTSTLVHSSLTATQLTYALPYLRLLSAEKERINRLIWKVY</sequence>
<accession>A0ACB7SY06</accession>
<organism evidence="1 2">
    <name type="scientific">Hyalomma asiaticum</name>
    <name type="common">Tick</name>
    <dbReference type="NCBI Taxonomy" id="266040"/>
    <lineage>
        <taxon>Eukaryota</taxon>
        <taxon>Metazoa</taxon>
        <taxon>Ecdysozoa</taxon>
        <taxon>Arthropoda</taxon>
        <taxon>Chelicerata</taxon>
        <taxon>Arachnida</taxon>
        <taxon>Acari</taxon>
        <taxon>Parasitiformes</taxon>
        <taxon>Ixodida</taxon>
        <taxon>Ixodoidea</taxon>
        <taxon>Ixodidae</taxon>
        <taxon>Hyalomminae</taxon>
        <taxon>Hyalomma</taxon>
    </lineage>
</organism>
<dbReference type="EMBL" id="CM023482">
    <property type="protein sequence ID" value="KAH6938876.1"/>
    <property type="molecule type" value="Genomic_DNA"/>
</dbReference>
<protein>
    <submittedName>
        <fullName evidence="1">Uncharacterized protein</fullName>
    </submittedName>
</protein>
<evidence type="ECO:0000313" key="2">
    <source>
        <dbReference type="Proteomes" id="UP000821845"/>
    </source>
</evidence>
<gene>
    <name evidence="1" type="ORF">HPB50_014176</name>
</gene>
<proteinExistence type="predicted"/>
<name>A0ACB7SY06_HYAAI</name>
<keyword evidence="2" id="KW-1185">Reference proteome</keyword>